<organism evidence="5">
    <name type="scientific">freshwater metagenome</name>
    <dbReference type="NCBI Taxonomy" id="449393"/>
    <lineage>
        <taxon>unclassified sequences</taxon>
        <taxon>metagenomes</taxon>
        <taxon>ecological metagenomes</taxon>
    </lineage>
</organism>
<dbReference type="PROSITE" id="PS00356">
    <property type="entry name" value="HTH_LACI_1"/>
    <property type="match status" value="1"/>
</dbReference>
<evidence type="ECO:0000259" key="4">
    <source>
        <dbReference type="PROSITE" id="PS50932"/>
    </source>
</evidence>
<name>A0A6J5YT15_9ZZZZ</name>
<dbReference type="CDD" id="cd01392">
    <property type="entry name" value="HTH_LacI"/>
    <property type="match status" value="1"/>
</dbReference>
<reference evidence="5" key="1">
    <citation type="submission" date="2020-05" db="EMBL/GenBank/DDBJ databases">
        <authorList>
            <person name="Chiriac C."/>
            <person name="Salcher M."/>
            <person name="Ghai R."/>
            <person name="Kavagutti S V."/>
        </authorList>
    </citation>
    <scope>NUCLEOTIDE SEQUENCE</scope>
</reference>
<accession>A0A6J5YT15</accession>
<protein>
    <submittedName>
        <fullName evidence="5">Unannotated protein</fullName>
    </submittedName>
</protein>
<dbReference type="SMART" id="SM00354">
    <property type="entry name" value="HTH_LACI"/>
    <property type="match status" value="1"/>
</dbReference>
<evidence type="ECO:0000256" key="2">
    <source>
        <dbReference type="ARBA" id="ARBA00023125"/>
    </source>
</evidence>
<dbReference type="SUPFAM" id="SSF53822">
    <property type="entry name" value="Periplasmic binding protein-like I"/>
    <property type="match status" value="1"/>
</dbReference>
<dbReference type="Pfam" id="PF00356">
    <property type="entry name" value="LacI"/>
    <property type="match status" value="1"/>
</dbReference>
<dbReference type="InterPro" id="IPR028082">
    <property type="entry name" value="Peripla_BP_I"/>
</dbReference>
<evidence type="ECO:0000313" key="5">
    <source>
        <dbReference type="EMBL" id="CAB4333284.1"/>
    </source>
</evidence>
<dbReference type="CDD" id="cd06267">
    <property type="entry name" value="PBP1_LacI_sugar_binding-like"/>
    <property type="match status" value="1"/>
</dbReference>
<dbReference type="InterPro" id="IPR046335">
    <property type="entry name" value="LacI/GalR-like_sensor"/>
</dbReference>
<sequence>MDKQPTIIDVARVAGVSKATVSRVLRGEDRVSDQTRSDVMKAVKKVGYRPNIVARSLKERVASVFGFVTSDLSNPYYADILRGVYQAAAGTGFQIIIASGDESSGGAEAAIGALREFRVSGLILASPSLTMRQIAKLTDGLPAVIEGHANAPAKFDVVTSDDIEGARLLVDHLVQLGHRRMVVLEDTGLGGFDRLDGFARAFKRAQLSSSVRHIPTVATAEGGYESMKAVLARGKPPTAVLCDNDIMAVGAMSAIEEANMSVPKDISVTGFDDIAMARLRQFDLTTVRQDRWAIGRLCFEVLHRRVQIEDKQLPGRIILKPTLKVRGSTGPVRS</sequence>
<keyword evidence="2" id="KW-0238">DNA-binding</keyword>
<keyword evidence="1" id="KW-0805">Transcription regulation</keyword>
<dbReference type="Gene3D" id="1.10.260.40">
    <property type="entry name" value="lambda repressor-like DNA-binding domains"/>
    <property type="match status" value="1"/>
</dbReference>
<keyword evidence="3" id="KW-0804">Transcription</keyword>
<dbReference type="Pfam" id="PF13377">
    <property type="entry name" value="Peripla_BP_3"/>
    <property type="match status" value="1"/>
</dbReference>
<evidence type="ECO:0000256" key="1">
    <source>
        <dbReference type="ARBA" id="ARBA00023015"/>
    </source>
</evidence>
<dbReference type="Gene3D" id="3.40.50.2300">
    <property type="match status" value="2"/>
</dbReference>
<dbReference type="InterPro" id="IPR000843">
    <property type="entry name" value="HTH_LacI"/>
</dbReference>
<dbReference type="SUPFAM" id="SSF47413">
    <property type="entry name" value="lambda repressor-like DNA-binding domains"/>
    <property type="match status" value="1"/>
</dbReference>
<gene>
    <name evidence="5" type="ORF">UFOPK3770_00369</name>
</gene>
<proteinExistence type="predicted"/>
<dbReference type="AlphaFoldDB" id="A0A6J5YT15"/>
<feature type="domain" description="HTH lacI-type" evidence="4">
    <location>
        <begin position="5"/>
        <end position="59"/>
    </location>
</feature>
<dbReference type="PROSITE" id="PS50932">
    <property type="entry name" value="HTH_LACI_2"/>
    <property type="match status" value="1"/>
</dbReference>
<dbReference type="PANTHER" id="PTHR30146">
    <property type="entry name" value="LACI-RELATED TRANSCRIPTIONAL REPRESSOR"/>
    <property type="match status" value="1"/>
</dbReference>
<dbReference type="PRINTS" id="PR00036">
    <property type="entry name" value="HTHLACI"/>
</dbReference>
<dbReference type="GO" id="GO:0000976">
    <property type="term" value="F:transcription cis-regulatory region binding"/>
    <property type="evidence" value="ECO:0007669"/>
    <property type="project" value="TreeGrafter"/>
</dbReference>
<dbReference type="PANTHER" id="PTHR30146:SF109">
    <property type="entry name" value="HTH-TYPE TRANSCRIPTIONAL REGULATOR GALS"/>
    <property type="match status" value="1"/>
</dbReference>
<dbReference type="EMBL" id="CAESAJ010000022">
    <property type="protein sequence ID" value="CAB4333284.1"/>
    <property type="molecule type" value="Genomic_DNA"/>
</dbReference>
<dbReference type="GO" id="GO:0003700">
    <property type="term" value="F:DNA-binding transcription factor activity"/>
    <property type="evidence" value="ECO:0007669"/>
    <property type="project" value="TreeGrafter"/>
</dbReference>
<dbReference type="InterPro" id="IPR010982">
    <property type="entry name" value="Lambda_DNA-bd_dom_sf"/>
</dbReference>
<evidence type="ECO:0000256" key="3">
    <source>
        <dbReference type="ARBA" id="ARBA00023163"/>
    </source>
</evidence>